<evidence type="ECO:0008006" key="3">
    <source>
        <dbReference type="Google" id="ProtNLM"/>
    </source>
</evidence>
<reference evidence="1 2" key="1">
    <citation type="submission" date="2016-10" db="EMBL/GenBank/DDBJ databases">
        <authorList>
            <person name="de Groot N.N."/>
        </authorList>
    </citation>
    <scope>NUCLEOTIDE SEQUENCE [LARGE SCALE GENOMIC DNA]</scope>
    <source>
        <strain evidence="1 2">DSM 18684</strain>
    </source>
</reference>
<dbReference type="Proteomes" id="UP000199666">
    <property type="component" value="Unassembled WGS sequence"/>
</dbReference>
<dbReference type="InterPro" id="IPR032299">
    <property type="entry name" value="DUF4843"/>
</dbReference>
<dbReference type="RefSeq" id="WP_090995913.1">
    <property type="nucleotide sequence ID" value="NZ_FOPP01000009.1"/>
</dbReference>
<evidence type="ECO:0000313" key="2">
    <source>
        <dbReference type="Proteomes" id="UP000199666"/>
    </source>
</evidence>
<dbReference type="STRING" id="414048.SAMN04489864_10958"/>
<keyword evidence="2" id="KW-1185">Reference proteome</keyword>
<proteinExistence type="predicted"/>
<name>A0A1I2Z8T3_9SPHI</name>
<gene>
    <name evidence="1" type="ORF">SAMN04489864_10958</name>
</gene>
<organism evidence="1 2">
    <name type="scientific">Pedobacter insulae</name>
    <dbReference type="NCBI Taxonomy" id="414048"/>
    <lineage>
        <taxon>Bacteria</taxon>
        <taxon>Pseudomonadati</taxon>
        <taxon>Bacteroidota</taxon>
        <taxon>Sphingobacteriia</taxon>
        <taxon>Sphingobacteriales</taxon>
        <taxon>Sphingobacteriaceae</taxon>
        <taxon>Pedobacter</taxon>
    </lineage>
</organism>
<dbReference type="AlphaFoldDB" id="A0A1I2Z8T3"/>
<dbReference type="Pfam" id="PF16132">
    <property type="entry name" value="DUF4843"/>
    <property type="match status" value="1"/>
</dbReference>
<dbReference type="EMBL" id="FOPP01000009">
    <property type="protein sequence ID" value="SFH33985.1"/>
    <property type="molecule type" value="Genomic_DNA"/>
</dbReference>
<evidence type="ECO:0000313" key="1">
    <source>
        <dbReference type="EMBL" id="SFH33985.1"/>
    </source>
</evidence>
<protein>
    <recommendedName>
        <fullName evidence="3">DUF4843 domain-containing protein</fullName>
    </recommendedName>
</protein>
<accession>A0A1I2Z8T3</accession>
<dbReference type="OrthoDB" id="1094829at2"/>
<sequence length="276" mass="31829">MKKHIILLFLAAVICFSCKKETEFTYNAEDNIYLDYPNSDTLTYSFSTKPNIEKDTVWINVKISGTRENRDRKFAMSVVSKTSTAISGVHFEPLKEYYVMPKDSGTVRVPIILKNTDPALVEKSVNLAVKVDGGEDFNSNLPEAKRTKSIIFSNRLEQPSWWMYWGQLRNYSRTKHQLFLIVNGPVALADMSKPDAFMEIPRTLYYIENLRVFVTYPLTWVAQHADSGYEVKLRTDGSGDYDFYNTNAPTKKFHIKYFPAANEYVFLDENGNQIKM</sequence>